<dbReference type="CDD" id="cd09272">
    <property type="entry name" value="RNase_HI_RT_Ty1"/>
    <property type="match status" value="1"/>
</dbReference>
<keyword evidence="2" id="KW-1185">Reference proteome</keyword>
<protein>
    <submittedName>
        <fullName evidence="1">Retrovirus-related Pol polyprotein from transposon TNT 1-94</fullName>
    </submittedName>
</protein>
<sequence length="179" mass="19985">MKDKGKLLQDATKFRLLVGSLIYLTITRPKIVYSVGVVSQFMQCPRSTHLDAAKRILCYVKGSIDYGLMYGRSENFALRTDVDSAGDANSRHSTSGYCFNIGSAMISWCSKKQNMVSVSSTEAEYVAATVVAHECMCLRSLMGDMLCKVQCDNEIVVKLASNPIFHAQTKHIEVRRHYI</sequence>
<dbReference type="PANTHER" id="PTHR11439:SF481">
    <property type="entry name" value="REVERSE TRANSCRIPTASE TY1_COPIA-TYPE DOMAIN-CONTAINING PROTEIN"/>
    <property type="match status" value="1"/>
</dbReference>
<dbReference type="OrthoDB" id="418237at2759"/>
<comment type="caution">
    <text evidence="1">The sequence shown here is derived from an EMBL/GenBank/DDBJ whole genome shotgun (WGS) entry which is preliminary data.</text>
</comment>
<dbReference type="AlphaFoldDB" id="A0A5B6VVX7"/>
<proteinExistence type="predicted"/>
<evidence type="ECO:0000313" key="1">
    <source>
        <dbReference type="EMBL" id="KAA3473082.1"/>
    </source>
</evidence>
<name>A0A5B6VVX7_9ROSI</name>
<organism evidence="1 2">
    <name type="scientific">Gossypium australe</name>
    <dbReference type="NCBI Taxonomy" id="47621"/>
    <lineage>
        <taxon>Eukaryota</taxon>
        <taxon>Viridiplantae</taxon>
        <taxon>Streptophyta</taxon>
        <taxon>Embryophyta</taxon>
        <taxon>Tracheophyta</taxon>
        <taxon>Spermatophyta</taxon>
        <taxon>Magnoliopsida</taxon>
        <taxon>eudicotyledons</taxon>
        <taxon>Gunneridae</taxon>
        <taxon>Pentapetalae</taxon>
        <taxon>rosids</taxon>
        <taxon>malvids</taxon>
        <taxon>Malvales</taxon>
        <taxon>Malvaceae</taxon>
        <taxon>Malvoideae</taxon>
        <taxon>Gossypium</taxon>
    </lineage>
</organism>
<gene>
    <name evidence="1" type="ORF">EPI10_023490</name>
</gene>
<accession>A0A5B6VVX7</accession>
<dbReference type="PANTHER" id="PTHR11439">
    <property type="entry name" value="GAG-POL-RELATED RETROTRANSPOSON"/>
    <property type="match status" value="1"/>
</dbReference>
<reference evidence="2" key="1">
    <citation type="journal article" date="2019" name="Plant Biotechnol. J.">
        <title>Genome sequencing of the Australian wild diploid species Gossypium australe highlights disease resistance and delayed gland morphogenesis.</title>
        <authorList>
            <person name="Cai Y."/>
            <person name="Cai X."/>
            <person name="Wang Q."/>
            <person name="Wang P."/>
            <person name="Zhang Y."/>
            <person name="Cai C."/>
            <person name="Xu Y."/>
            <person name="Wang K."/>
            <person name="Zhou Z."/>
            <person name="Wang C."/>
            <person name="Geng S."/>
            <person name="Li B."/>
            <person name="Dong Q."/>
            <person name="Hou Y."/>
            <person name="Wang H."/>
            <person name="Ai P."/>
            <person name="Liu Z."/>
            <person name="Yi F."/>
            <person name="Sun M."/>
            <person name="An G."/>
            <person name="Cheng J."/>
            <person name="Zhang Y."/>
            <person name="Shi Q."/>
            <person name="Xie Y."/>
            <person name="Shi X."/>
            <person name="Chang Y."/>
            <person name="Huang F."/>
            <person name="Chen Y."/>
            <person name="Hong S."/>
            <person name="Mi L."/>
            <person name="Sun Q."/>
            <person name="Zhang L."/>
            <person name="Zhou B."/>
            <person name="Peng R."/>
            <person name="Zhang X."/>
            <person name="Liu F."/>
        </authorList>
    </citation>
    <scope>NUCLEOTIDE SEQUENCE [LARGE SCALE GENOMIC DNA]</scope>
    <source>
        <strain evidence="2">cv. PA1801</strain>
    </source>
</reference>
<dbReference type="Proteomes" id="UP000325315">
    <property type="component" value="Unassembled WGS sequence"/>
</dbReference>
<dbReference type="EMBL" id="SMMG02000005">
    <property type="protein sequence ID" value="KAA3473082.1"/>
    <property type="molecule type" value="Genomic_DNA"/>
</dbReference>
<evidence type="ECO:0000313" key="2">
    <source>
        <dbReference type="Proteomes" id="UP000325315"/>
    </source>
</evidence>